<dbReference type="SUPFAM" id="SSF52540">
    <property type="entry name" value="P-loop containing nucleoside triphosphate hydrolases"/>
    <property type="match status" value="1"/>
</dbReference>
<dbReference type="Gene3D" id="3.40.50.300">
    <property type="entry name" value="P-loop containing nucleotide triphosphate hydrolases"/>
    <property type="match status" value="1"/>
</dbReference>
<evidence type="ECO:0000256" key="2">
    <source>
        <dbReference type="ARBA" id="ARBA00022448"/>
    </source>
</evidence>
<proteinExistence type="predicted"/>
<accession>A0ABD5W370</accession>
<dbReference type="GO" id="GO:0005524">
    <property type="term" value="F:ATP binding"/>
    <property type="evidence" value="ECO:0007669"/>
    <property type="project" value="UniProtKB-KW"/>
</dbReference>
<evidence type="ECO:0000313" key="10">
    <source>
        <dbReference type="Proteomes" id="UP001596445"/>
    </source>
</evidence>
<dbReference type="PANTHER" id="PTHR43297">
    <property type="entry name" value="OLIGOPEPTIDE TRANSPORT ATP-BINDING PROTEIN APPD"/>
    <property type="match status" value="1"/>
</dbReference>
<organism evidence="9 10">
    <name type="scientific">Halovenus salina</name>
    <dbReference type="NCBI Taxonomy" id="1510225"/>
    <lineage>
        <taxon>Archaea</taxon>
        <taxon>Methanobacteriati</taxon>
        <taxon>Methanobacteriota</taxon>
        <taxon>Stenosarchaea group</taxon>
        <taxon>Halobacteria</taxon>
        <taxon>Halobacteriales</taxon>
        <taxon>Haloarculaceae</taxon>
        <taxon>Halovenus</taxon>
    </lineage>
</organism>
<dbReference type="InterPro" id="IPR027417">
    <property type="entry name" value="P-loop_NTPase"/>
</dbReference>
<keyword evidence="10" id="KW-1185">Reference proteome</keyword>
<evidence type="ECO:0000256" key="3">
    <source>
        <dbReference type="ARBA" id="ARBA00022475"/>
    </source>
</evidence>
<evidence type="ECO:0000256" key="1">
    <source>
        <dbReference type="ARBA" id="ARBA00004370"/>
    </source>
</evidence>
<dbReference type="InterPro" id="IPR003439">
    <property type="entry name" value="ABC_transporter-like_ATP-bd"/>
</dbReference>
<reference evidence="9 10" key="1">
    <citation type="journal article" date="2019" name="Int. J. Syst. Evol. Microbiol.">
        <title>The Global Catalogue of Microorganisms (GCM) 10K type strain sequencing project: providing services to taxonomists for standard genome sequencing and annotation.</title>
        <authorList>
            <consortium name="The Broad Institute Genomics Platform"/>
            <consortium name="The Broad Institute Genome Sequencing Center for Infectious Disease"/>
            <person name="Wu L."/>
            <person name="Ma J."/>
        </authorList>
    </citation>
    <scope>NUCLEOTIDE SEQUENCE [LARGE SCALE GENOMIC DNA]</scope>
    <source>
        <strain evidence="9 10">JCM 30072</strain>
    </source>
</reference>
<dbReference type="EMBL" id="JBHSZI010000001">
    <property type="protein sequence ID" value="MFC7058638.1"/>
    <property type="molecule type" value="Genomic_DNA"/>
</dbReference>
<dbReference type="Proteomes" id="UP001596445">
    <property type="component" value="Unassembled WGS sequence"/>
</dbReference>
<evidence type="ECO:0000256" key="7">
    <source>
        <dbReference type="SAM" id="MobiDB-lite"/>
    </source>
</evidence>
<dbReference type="PANTHER" id="PTHR43297:SF14">
    <property type="entry name" value="ATPASE AAA-TYPE CORE DOMAIN-CONTAINING PROTEIN"/>
    <property type="match status" value="1"/>
</dbReference>
<dbReference type="InterPro" id="IPR050388">
    <property type="entry name" value="ABC_Ni/Peptide_Import"/>
</dbReference>
<comment type="subcellular location">
    <subcellularLocation>
        <location evidence="1">Membrane</location>
    </subcellularLocation>
</comment>
<evidence type="ECO:0000259" key="8">
    <source>
        <dbReference type="Pfam" id="PF00005"/>
    </source>
</evidence>
<keyword evidence="9" id="KW-0067">ATP-binding</keyword>
<comment type="caution">
    <text evidence="9">The sequence shown here is derived from an EMBL/GenBank/DDBJ whole genome shotgun (WGS) entry which is preliminary data.</text>
</comment>
<name>A0ABD5W370_9EURY</name>
<keyword evidence="6" id="KW-0472">Membrane</keyword>
<keyword evidence="5" id="KW-1278">Translocase</keyword>
<evidence type="ECO:0000256" key="4">
    <source>
        <dbReference type="ARBA" id="ARBA00022519"/>
    </source>
</evidence>
<gene>
    <name evidence="9" type="ORF">ACFQQG_11170</name>
</gene>
<feature type="region of interest" description="Disordered" evidence="7">
    <location>
        <begin position="86"/>
        <end position="122"/>
    </location>
</feature>
<keyword evidence="4" id="KW-0997">Cell inner membrane</keyword>
<dbReference type="Pfam" id="PF00005">
    <property type="entry name" value="ABC_tran"/>
    <property type="match status" value="1"/>
</dbReference>
<keyword evidence="9" id="KW-0547">Nucleotide-binding</keyword>
<evidence type="ECO:0000256" key="6">
    <source>
        <dbReference type="ARBA" id="ARBA00023136"/>
    </source>
</evidence>
<dbReference type="AlphaFoldDB" id="A0ABD5W370"/>
<dbReference type="GO" id="GO:0016020">
    <property type="term" value="C:membrane"/>
    <property type="evidence" value="ECO:0007669"/>
    <property type="project" value="UniProtKB-SubCell"/>
</dbReference>
<evidence type="ECO:0000313" key="9">
    <source>
        <dbReference type="EMBL" id="MFC7058638.1"/>
    </source>
</evidence>
<protein>
    <submittedName>
        <fullName evidence="9">ATP-binding cassette domain-containing protein</fullName>
    </submittedName>
</protein>
<keyword evidence="3" id="KW-1003">Cell membrane</keyword>
<sequence length="122" mass="13280">MNETILSVSDLQTHLHTDDGLVRAVDGLSFEVDRNETVCLVGESGSGKTMACNTVMGMVDPPANISGEVRFEERICSASRSRSSPRFVATASPISSRTHRTRSTPCTRSVTRLPRRLPSTKT</sequence>
<keyword evidence="2" id="KW-0813">Transport</keyword>
<feature type="domain" description="ABC transporter" evidence="8">
    <location>
        <begin position="26"/>
        <end position="84"/>
    </location>
</feature>
<dbReference type="RefSeq" id="WP_382185565.1">
    <property type="nucleotide sequence ID" value="NZ_JBHSZI010000001.1"/>
</dbReference>
<evidence type="ECO:0000256" key="5">
    <source>
        <dbReference type="ARBA" id="ARBA00022967"/>
    </source>
</evidence>